<sequence length="132" mass="14600">MQMPTNARGEIRAFSFLHVPIPTALRTSLSSCSLLTNFELKSLETWKIKTCLNFLIRSSKHIALQAKKKRKERLRTIGMGGTGKHQTEASTSVSGGENKLGRVSSMFPFPLLLSSLSSSSQLTLSFQKKKSL</sequence>
<evidence type="ECO:0000256" key="1">
    <source>
        <dbReference type="SAM" id="MobiDB-lite"/>
    </source>
</evidence>
<dbReference type="EMBL" id="CM016558">
    <property type="protein sequence ID" value="TKW04462.1"/>
    <property type="molecule type" value="Genomic_DNA"/>
</dbReference>
<gene>
    <name evidence="2" type="ORF">SEVIR_7G110700v2</name>
</gene>
<dbReference type="Gramene" id="TKW04462">
    <property type="protein sequence ID" value="TKW04462"/>
    <property type="gene ID" value="SEVIR_7G110700v2"/>
</dbReference>
<accession>A0A4U6TR39</accession>
<dbReference type="Proteomes" id="UP000298652">
    <property type="component" value="Chromosome 7"/>
</dbReference>
<feature type="region of interest" description="Disordered" evidence="1">
    <location>
        <begin position="74"/>
        <end position="97"/>
    </location>
</feature>
<dbReference type="AlphaFoldDB" id="A0A4U6TR39"/>
<keyword evidence="3" id="KW-1185">Reference proteome</keyword>
<proteinExistence type="predicted"/>
<reference evidence="2" key="1">
    <citation type="submission" date="2019-03" db="EMBL/GenBank/DDBJ databases">
        <title>WGS assembly of Setaria viridis.</title>
        <authorList>
            <person name="Huang P."/>
            <person name="Jenkins J."/>
            <person name="Grimwood J."/>
            <person name="Barry K."/>
            <person name="Healey A."/>
            <person name="Mamidi S."/>
            <person name="Sreedasyam A."/>
            <person name="Shu S."/>
            <person name="Feldman M."/>
            <person name="Wu J."/>
            <person name="Yu Y."/>
            <person name="Chen C."/>
            <person name="Johnson J."/>
            <person name="Rokhsar D."/>
            <person name="Baxter I."/>
            <person name="Schmutz J."/>
            <person name="Brutnell T."/>
            <person name="Kellogg E."/>
        </authorList>
    </citation>
    <scope>NUCLEOTIDE SEQUENCE [LARGE SCALE GENOMIC DNA]</scope>
</reference>
<protein>
    <submittedName>
        <fullName evidence="2">Uncharacterized protein</fullName>
    </submittedName>
</protein>
<evidence type="ECO:0000313" key="3">
    <source>
        <dbReference type="Proteomes" id="UP000298652"/>
    </source>
</evidence>
<evidence type="ECO:0000313" key="2">
    <source>
        <dbReference type="EMBL" id="TKW04462.1"/>
    </source>
</evidence>
<name>A0A4U6TR39_SETVI</name>
<organism evidence="2 3">
    <name type="scientific">Setaria viridis</name>
    <name type="common">Green bristlegrass</name>
    <name type="synonym">Setaria italica subsp. viridis</name>
    <dbReference type="NCBI Taxonomy" id="4556"/>
    <lineage>
        <taxon>Eukaryota</taxon>
        <taxon>Viridiplantae</taxon>
        <taxon>Streptophyta</taxon>
        <taxon>Embryophyta</taxon>
        <taxon>Tracheophyta</taxon>
        <taxon>Spermatophyta</taxon>
        <taxon>Magnoliopsida</taxon>
        <taxon>Liliopsida</taxon>
        <taxon>Poales</taxon>
        <taxon>Poaceae</taxon>
        <taxon>PACMAD clade</taxon>
        <taxon>Panicoideae</taxon>
        <taxon>Panicodae</taxon>
        <taxon>Paniceae</taxon>
        <taxon>Cenchrinae</taxon>
        <taxon>Setaria</taxon>
    </lineage>
</organism>